<dbReference type="InterPro" id="IPR027417">
    <property type="entry name" value="P-loop_NTPase"/>
</dbReference>
<dbReference type="PROSITE" id="PS51194">
    <property type="entry name" value="HELICASE_CTER"/>
    <property type="match status" value="1"/>
</dbReference>
<dbReference type="SMART" id="SM00490">
    <property type="entry name" value="HELICc"/>
    <property type="match status" value="1"/>
</dbReference>
<protein>
    <submittedName>
        <fullName evidence="8">Disulfide oxidoreductase</fullName>
    </submittedName>
</protein>
<keyword evidence="2" id="KW-0378">Hydrolase</keyword>
<feature type="domain" description="Helicase C-terminal" evidence="7">
    <location>
        <begin position="148"/>
        <end position="298"/>
    </location>
</feature>
<dbReference type="PANTHER" id="PTHR12131">
    <property type="entry name" value="ATP-DEPENDENT RNA AND DNA HELICASE"/>
    <property type="match status" value="1"/>
</dbReference>
<organism evidence="8 9">
    <name type="scientific">Azospirillum brasilense</name>
    <dbReference type="NCBI Taxonomy" id="192"/>
    <lineage>
        <taxon>Bacteria</taxon>
        <taxon>Pseudomonadati</taxon>
        <taxon>Pseudomonadota</taxon>
        <taxon>Alphaproteobacteria</taxon>
        <taxon>Rhodospirillales</taxon>
        <taxon>Azospirillaceae</taxon>
        <taxon>Azospirillum</taxon>
    </lineage>
</organism>
<dbReference type="Pfam" id="PF00271">
    <property type="entry name" value="Helicase_C"/>
    <property type="match status" value="1"/>
</dbReference>
<feature type="compositionally biased region" description="Basic residues" evidence="5">
    <location>
        <begin position="788"/>
        <end position="799"/>
    </location>
</feature>
<evidence type="ECO:0000256" key="4">
    <source>
        <dbReference type="ARBA" id="ARBA00022840"/>
    </source>
</evidence>
<keyword evidence="4" id="KW-0067">ATP-binding</keyword>
<evidence type="ECO:0000256" key="5">
    <source>
        <dbReference type="SAM" id="MobiDB-lite"/>
    </source>
</evidence>
<evidence type="ECO:0000256" key="2">
    <source>
        <dbReference type="ARBA" id="ARBA00022801"/>
    </source>
</evidence>
<evidence type="ECO:0000256" key="1">
    <source>
        <dbReference type="ARBA" id="ARBA00022741"/>
    </source>
</evidence>
<dbReference type="PANTHER" id="PTHR12131:SF1">
    <property type="entry name" value="ATP-DEPENDENT RNA HELICASE SUPV3L1, MITOCHONDRIAL-RELATED"/>
    <property type="match status" value="1"/>
</dbReference>
<dbReference type="PROSITE" id="PS51192">
    <property type="entry name" value="HELICASE_ATP_BIND_1"/>
    <property type="match status" value="1"/>
</dbReference>
<dbReference type="SUPFAM" id="SSF52540">
    <property type="entry name" value="P-loop containing nucleoside triphosphate hydrolases"/>
    <property type="match status" value="2"/>
</dbReference>
<dbReference type="InterPro" id="IPR050699">
    <property type="entry name" value="RNA-DNA_Helicase"/>
</dbReference>
<dbReference type="GO" id="GO:0005524">
    <property type="term" value="F:ATP binding"/>
    <property type="evidence" value="ECO:0007669"/>
    <property type="project" value="UniProtKB-KW"/>
</dbReference>
<name>A0A235HKY0_AZOBR</name>
<dbReference type="Gene3D" id="3.40.50.300">
    <property type="entry name" value="P-loop containing nucleotide triphosphate hydrolases"/>
    <property type="match status" value="2"/>
</dbReference>
<dbReference type="InterPro" id="IPR014001">
    <property type="entry name" value="Helicase_ATP-bd"/>
</dbReference>
<keyword evidence="1" id="KW-0547">Nucleotide-binding</keyword>
<feature type="region of interest" description="Disordered" evidence="5">
    <location>
        <begin position="787"/>
        <end position="819"/>
    </location>
</feature>
<evidence type="ECO:0000256" key="3">
    <source>
        <dbReference type="ARBA" id="ARBA00022806"/>
    </source>
</evidence>
<evidence type="ECO:0000313" key="8">
    <source>
        <dbReference type="EMBL" id="OYD86446.1"/>
    </source>
</evidence>
<dbReference type="Proteomes" id="UP000215367">
    <property type="component" value="Unassembled WGS sequence"/>
</dbReference>
<evidence type="ECO:0000259" key="7">
    <source>
        <dbReference type="PROSITE" id="PS51194"/>
    </source>
</evidence>
<dbReference type="GO" id="GO:0016787">
    <property type="term" value="F:hydrolase activity"/>
    <property type="evidence" value="ECO:0007669"/>
    <property type="project" value="UniProtKB-KW"/>
</dbReference>
<dbReference type="InterPro" id="IPR055206">
    <property type="entry name" value="DEXQc_SUV3"/>
</dbReference>
<keyword evidence="3" id="KW-0347">Helicase</keyword>
<sequence length="819" mass="90956">MVAVLGPTNTGKTHLAIERMLGHRTGMIGFPLRLLARENYDRIVSIKGRNAVALVTGEEKILPPNPSYWVCTVESMPLDRAVDFLAVDEVQLCADPERGHIFTDRLLNARGLVETMFLGSDTVQPLIRRLVPRAEFISRPRFSQLTYAGYRKLTRLPPRSCVVAFSATDVYALAEMIRRQRGGTAVVLGALSPRTRNAQVGLYQAGEVDYLVATDAIGMGLNMDVDHVAFARIVKFDGFAPRRLRAPEVAQIAGRAGRHMRDGTFGTTDEVGELEADVVDRVENHQFETIKTLMWRNSKLRFDTPGFLLKSLEERPPIPELLRARDADDHLALQALVRDHEVMDLAKGRDNVRLLWEVCQVPDFRKVLSDAHTRLLGQIFRQLRTGIGRLDEDWAAKQIARLDRTEGDIDALVARIAHIRTWTYISNRPSWLTDPVHWQARTRAIEDKLSDALHERLTQRFIDRRSATLVRTLKDGRDLIGGVRADGEVVVEGHPVGRLEGFRFVPDAPERSEEAKSLLTAARRALREEVASRLRAFEQEPDDVFALGPDGVLTADGLPVARLGPGPSVLTPAVLPFDEGLLDQGQLDRVRVRLERWLKDRVAARLRPLLALRDASDLTGTARGLAFQLVENMGAMPRAPVAPLVEGLEKADRKALSRHGVRLGVSHLYLTALAKPGAVELRGLLWAVKHRLPLPVPIPPPGRVSVEATGAPPAFWEAIGYPAAGPRALRVDMLDRLETELLTAAKEGRAVAEPALAQMIGAKPDELEAVMKGLGYTRSVAEDGAVSWRRRRNPRHKPRREAPVNADHPFAKLRQLSGT</sequence>
<comment type="caution">
    <text evidence="8">The sequence shown here is derived from an EMBL/GenBank/DDBJ whole genome shotgun (WGS) entry which is preliminary data.</text>
</comment>
<gene>
    <name evidence="8" type="ORF">CHT98_01440</name>
</gene>
<proteinExistence type="predicted"/>
<evidence type="ECO:0000313" key="9">
    <source>
        <dbReference type="Proteomes" id="UP000215367"/>
    </source>
</evidence>
<dbReference type="Pfam" id="PF22527">
    <property type="entry name" value="DEXQc_Suv3"/>
    <property type="match status" value="1"/>
</dbReference>
<dbReference type="AlphaFoldDB" id="A0A235HKY0"/>
<dbReference type="GO" id="GO:0004386">
    <property type="term" value="F:helicase activity"/>
    <property type="evidence" value="ECO:0007669"/>
    <property type="project" value="UniProtKB-KW"/>
</dbReference>
<accession>A0A235HKY0</accession>
<reference evidence="8 9" key="1">
    <citation type="submission" date="2017-07" db="EMBL/GenBank/DDBJ databases">
        <title>Whole genome sequence of Azospirillum brasilense 2A1, a potential biofertilizer strain.</title>
        <authorList>
            <person name="Fontana C.A."/>
            <person name="Toffoli L.M."/>
            <person name="Salazar S.M."/>
            <person name="Puglisi E."/>
            <person name="Pedraza R."/>
            <person name="Bassi D."/>
            <person name="Cocconcelli P.S."/>
        </authorList>
    </citation>
    <scope>NUCLEOTIDE SEQUENCE [LARGE SCALE GENOMIC DNA]</scope>
    <source>
        <strain evidence="8 9">2A1</strain>
    </source>
</reference>
<feature type="domain" description="Helicase ATP-binding" evidence="6">
    <location>
        <begin position="1"/>
        <end position="187"/>
    </location>
</feature>
<dbReference type="EMBL" id="NOWT01000001">
    <property type="protein sequence ID" value="OYD86446.1"/>
    <property type="molecule type" value="Genomic_DNA"/>
</dbReference>
<dbReference type="InterPro" id="IPR001650">
    <property type="entry name" value="Helicase_C-like"/>
</dbReference>
<evidence type="ECO:0000259" key="6">
    <source>
        <dbReference type="PROSITE" id="PS51192"/>
    </source>
</evidence>